<sequence>MEEIRINKDSNYEIEEGQKEGDRQTKGKRRRQLKQYKQQEVKKGRRGNQKRTDK</sequence>
<feature type="region of interest" description="Disordered" evidence="1">
    <location>
        <begin position="1"/>
        <end position="54"/>
    </location>
</feature>
<accession>A0A9N9EPJ5</accession>
<proteinExistence type="predicted"/>
<gene>
    <name evidence="2" type="ORF">AGERDE_LOCUS12821</name>
</gene>
<evidence type="ECO:0000313" key="2">
    <source>
        <dbReference type="EMBL" id="CAG8684650.1"/>
    </source>
</evidence>
<feature type="non-terminal residue" evidence="2">
    <location>
        <position position="54"/>
    </location>
</feature>
<protein>
    <submittedName>
        <fullName evidence="2">3816_t:CDS:1</fullName>
    </submittedName>
</protein>
<evidence type="ECO:0000256" key="1">
    <source>
        <dbReference type="SAM" id="MobiDB-lite"/>
    </source>
</evidence>
<feature type="compositionally biased region" description="Basic and acidic residues" evidence="1">
    <location>
        <begin position="1"/>
        <end position="25"/>
    </location>
</feature>
<comment type="caution">
    <text evidence="2">The sequence shown here is derived from an EMBL/GenBank/DDBJ whole genome shotgun (WGS) entry which is preliminary data.</text>
</comment>
<evidence type="ECO:0000313" key="3">
    <source>
        <dbReference type="Proteomes" id="UP000789831"/>
    </source>
</evidence>
<name>A0A9N9EPJ5_9GLOM</name>
<dbReference type="EMBL" id="CAJVPL010011666">
    <property type="protein sequence ID" value="CAG8684650.1"/>
    <property type="molecule type" value="Genomic_DNA"/>
</dbReference>
<feature type="compositionally biased region" description="Basic residues" evidence="1">
    <location>
        <begin position="43"/>
        <end position="54"/>
    </location>
</feature>
<organism evidence="2 3">
    <name type="scientific">Ambispora gerdemannii</name>
    <dbReference type="NCBI Taxonomy" id="144530"/>
    <lineage>
        <taxon>Eukaryota</taxon>
        <taxon>Fungi</taxon>
        <taxon>Fungi incertae sedis</taxon>
        <taxon>Mucoromycota</taxon>
        <taxon>Glomeromycotina</taxon>
        <taxon>Glomeromycetes</taxon>
        <taxon>Archaeosporales</taxon>
        <taxon>Ambisporaceae</taxon>
        <taxon>Ambispora</taxon>
    </lineage>
</organism>
<dbReference type="AlphaFoldDB" id="A0A9N9EPJ5"/>
<dbReference type="Proteomes" id="UP000789831">
    <property type="component" value="Unassembled WGS sequence"/>
</dbReference>
<keyword evidence="3" id="KW-1185">Reference proteome</keyword>
<reference evidence="2" key="1">
    <citation type="submission" date="2021-06" db="EMBL/GenBank/DDBJ databases">
        <authorList>
            <person name="Kallberg Y."/>
            <person name="Tangrot J."/>
            <person name="Rosling A."/>
        </authorList>
    </citation>
    <scope>NUCLEOTIDE SEQUENCE</scope>
    <source>
        <strain evidence="2">MT106</strain>
    </source>
</reference>